<sequence>MILKLIKIKQKGKQMTNLETNTLLQRNSNSSKQEYRKIKQDYKSKMETALDNVVRLFNNAKQNGYDDFRLGEEFKSPITRYYRNYWLSKLIFSLLIMMFVIFASSFYFWGESTFLILVSFMLIFPFSEKIFLKINLRFFELSKNEKEVIINKIFPKRTNIFMIMILPIMISISMSSLFFISFDFEIPNKIVNLLQIGSLKFKPQNLIFAITNASLVCLLLIYAVVKKYKV</sequence>
<dbReference type="AlphaFoldDB" id="A0A1C0B694"/>
<proteinExistence type="predicted"/>
<keyword evidence="1" id="KW-1133">Transmembrane helix</keyword>
<accession>A0A1C0B694</accession>
<dbReference type="EMBL" id="LCUJ01000004">
    <property type="protein sequence ID" value="OCL98837.1"/>
    <property type="molecule type" value="Genomic_DNA"/>
</dbReference>
<gene>
    <name evidence="2" type="ORF">AAX29_01347</name>
</gene>
<feature type="transmembrane region" description="Helical" evidence="1">
    <location>
        <begin position="160"/>
        <end position="182"/>
    </location>
</feature>
<reference evidence="3" key="1">
    <citation type="submission" date="2015-05" db="EMBL/GenBank/DDBJ databases">
        <authorList>
            <person name="Rovetto F."/>
            <person name="Cocolin L."/>
            <person name="Illeghems K."/>
            <person name="Van Nieuwerburgh F."/>
            <person name="Houf K."/>
        </authorList>
    </citation>
    <scope>NUCLEOTIDE SEQUENCE [LARGE SCALE GENOMIC DNA]</scope>
    <source>
        <strain evidence="3">DU22</strain>
    </source>
</reference>
<comment type="caution">
    <text evidence="2">The sequence shown here is derived from an EMBL/GenBank/DDBJ whole genome shotgun (WGS) entry which is preliminary data.</text>
</comment>
<name>A0A1C0B694_9BACT</name>
<feature type="transmembrane region" description="Helical" evidence="1">
    <location>
        <begin position="206"/>
        <end position="225"/>
    </location>
</feature>
<evidence type="ECO:0000256" key="1">
    <source>
        <dbReference type="SAM" id="Phobius"/>
    </source>
</evidence>
<feature type="transmembrane region" description="Helical" evidence="1">
    <location>
        <begin position="114"/>
        <end position="132"/>
    </location>
</feature>
<dbReference type="Proteomes" id="UP000093281">
    <property type="component" value="Unassembled WGS sequence"/>
</dbReference>
<feature type="transmembrane region" description="Helical" evidence="1">
    <location>
        <begin position="90"/>
        <end position="108"/>
    </location>
</feature>
<keyword evidence="1" id="KW-0812">Transmembrane</keyword>
<evidence type="ECO:0000313" key="3">
    <source>
        <dbReference type="Proteomes" id="UP000093281"/>
    </source>
</evidence>
<keyword evidence="1" id="KW-0472">Membrane</keyword>
<organism evidence="2 3">
    <name type="scientific">Aliarcobacter thereius</name>
    <dbReference type="NCBI Taxonomy" id="544718"/>
    <lineage>
        <taxon>Bacteria</taxon>
        <taxon>Pseudomonadati</taxon>
        <taxon>Campylobacterota</taxon>
        <taxon>Epsilonproteobacteria</taxon>
        <taxon>Campylobacterales</taxon>
        <taxon>Arcobacteraceae</taxon>
        <taxon>Aliarcobacter</taxon>
    </lineage>
</organism>
<evidence type="ECO:0000313" key="2">
    <source>
        <dbReference type="EMBL" id="OCL98837.1"/>
    </source>
</evidence>
<protein>
    <submittedName>
        <fullName evidence="2">Uncharacterized protein</fullName>
    </submittedName>
</protein>